<feature type="compositionally biased region" description="Polar residues" evidence="3">
    <location>
        <begin position="262"/>
        <end position="284"/>
    </location>
</feature>
<organism evidence="4 5">
    <name type="scientific">Adineta ricciae</name>
    <name type="common">Rotifer</name>
    <dbReference type="NCBI Taxonomy" id="249248"/>
    <lineage>
        <taxon>Eukaryota</taxon>
        <taxon>Metazoa</taxon>
        <taxon>Spiralia</taxon>
        <taxon>Gnathifera</taxon>
        <taxon>Rotifera</taxon>
        <taxon>Eurotatoria</taxon>
        <taxon>Bdelloidea</taxon>
        <taxon>Adinetida</taxon>
        <taxon>Adinetidae</taxon>
        <taxon>Adineta</taxon>
    </lineage>
</organism>
<protein>
    <submittedName>
        <fullName evidence="4">Uncharacterized protein</fullName>
    </submittedName>
</protein>
<name>A0A815GKA3_ADIRI</name>
<sequence length="677" mass="77208">MPQQLIHEVTYICILNACSHSGLVDEALSIIQKIPVKTAAVWTTMHCYQVQETTRTLNLLLDQMKFIVKCEKMSEELVAHGHEYDSNRIMRPMTEDGSVESILCGYSERIQIPENLRMYDNCHRGTKLIVVNRIHHFHKKGQCSYTNKFCSVLLDIGRGMKKRMRKEKDEETNIFESKTAKHFPMTTTTTSDQQSEMTDENLAITSDEQLSQIIDSINLSTACEDSTNDDSQVQLSTAATRTSGQTAIGAKLVKKLETLAATSKENSDKSSSPTATGNDASSLIMNDPESRRNITKLAKSIMKGLTDSDTEKNLLTLATKVAELQEQQRTLLTKSNELEKRTTTYTRERDHISLENSRIIAAKTKLESLCRELHKHNQQIREESAQQQREDEAKRRELATKFQTTIDEIAAQLNDYSEKSAALREQNIQLSEQLPNVVKNYELRQKELETALKKRELELRLTEATLEQSNTLLNERNELVKQEKQVSEAERLLLNKKCEELAESEKTLRVQVQEYSDRYKEFQGAIQSSSQKVSSCHGEIEKMGKKIKKLEKERGDFQRRWEISEQNQKKASEDYRLLEKEKRQIDTKLEKFDKLSRALQQERTELQTTIKNLSKSSNDGDQSTVVADSSEKVSNGHHESKTDSVTPISTVTDENTPNAEPANLYDSELGRIANTVD</sequence>
<keyword evidence="2" id="KW-0175">Coiled coil</keyword>
<evidence type="ECO:0000313" key="5">
    <source>
        <dbReference type="Proteomes" id="UP000663852"/>
    </source>
</evidence>
<dbReference type="InterPro" id="IPR026183">
    <property type="entry name" value="Taxilin_fam"/>
</dbReference>
<feature type="compositionally biased region" description="Polar residues" evidence="3">
    <location>
        <begin position="609"/>
        <end position="627"/>
    </location>
</feature>
<dbReference type="EMBL" id="CAJNOJ010000254">
    <property type="protein sequence ID" value="CAF1341164.1"/>
    <property type="molecule type" value="Genomic_DNA"/>
</dbReference>
<dbReference type="OrthoDB" id="425555at2759"/>
<proteinExistence type="inferred from homology"/>
<accession>A0A815GKA3</accession>
<evidence type="ECO:0000256" key="1">
    <source>
        <dbReference type="ARBA" id="ARBA00009550"/>
    </source>
</evidence>
<dbReference type="Proteomes" id="UP000663852">
    <property type="component" value="Unassembled WGS sequence"/>
</dbReference>
<comment type="similarity">
    <text evidence="1">Belongs to the taxilin family.</text>
</comment>
<feature type="compositionally biased region" description="Basic and acidic residues" evidence="3">
    <location>
        <begin position="629"/>
        <end position="642"/>
    </location>
</feature>
<dbReference type="PANTHER" id="PTHR16127">
    <property type="entry name" value="TAXILIN"/>
    <property type="match status" value="1"/>
</dbReference>
<evidence type="ECO:0000256" key="2">
    <source>
        <dbReference type="SAM" id="Coils"/>
    </source>
</evidence>
<feature type="region of interest" description="Disordered" evidence="3">
    <location>
        <begin position="262"/>
        <end position="291"/>
    </location>
</feature>
<comment type="caution">
    <text evidence="4">The sequence shown here is derived from an EMBL/GenBank/DDBJ whole genome shotgun (WGS) entry which is preliminary data.</text>
</comment>
<dbReference type="AlphaFoldDB" id="A0A815GKA3"/>
<evidence type="ECO:0000313" key="4">
    <source>
        <dbReference type="EMBL" id="CAF1341164.1"/>
    </source>
</evidence>
<reference evidence="4" key="1">
    <citation type="submission" date="2021-02" db="EMBL/GenBank/DDBJ databases">
        <authorList>
            <person name="Nowell W R."/>
        </authorList>
    </citation>
    <scope>NUCLEOTIDE SEQUENCE</scope>
</reference>
<feature type="compositionally biased region" description="Polar residues" evidence="3">
    <location>
        <begin position="643"/>
        <end position="658"/>
    </location>
</feature>
<dbReference type="PANTHER" id="PTHR16127:SF13">
    <property type="entry name" value="GH01188P"/>
    <property type="match status" value="1"/>
</dbReference>
<feature type="coiled-coil region" evidence="2">
    <location>
        <begin position="321"/>
        <end position="499"/>
    </location>
</feature>
<feature type="region of interest" description="Disordered" evidence="3">
    <location>
        <begin position="609"/>
        <end position="677"/>
    </location>
</feature>
<gene>
    <name evidence="4" type="ORF">EDS130_LOCUS32745</name>
</gene>
<evidence type="ECO:0000256" key="3">
    <source>
        <dbReference type="SAM" id="MobiDB-lite"/>
    </source>
</evidence>
<dbReference type="GO" id="GO:0019905">
    <property type="term" value="F:syntaxin binding"/>
    <property type="evidence" value="ECO:0007669"/>
    <property type="project" value="InterPro"/>
</dbReference>
<dbReference type="Pfam" id="PF09728">
    <property type="entry name" value="Taxilin"/>
    <property type="match status" value="1"/>
</dbReference>